<feature type="transmembrane region" description="Helical" evidence="6">
    <location>
        <begin position="50"/>
        <end position="70"/>
    </location>
</feature>
<evidence type="ECO:0000259" key="7">
    <source>
        <dbReference type="PROSITE" id="PS50850"/>
    </source>
</evidence>
<dbReference type="PANTHER" id="PTHR43124">
    <property type="entry name" value="PURINE EFFLUX PUMP PBUE"/>
    <property type="match status" value="1"/>
</dbReference>
<keyword evidence="2" id="KW-1003">Cell membrane</keyword>
<dbReference type="InterPro" id="IPR020846">
    <property type="entry name" value="MFS_dom"/>
</dbReference>
<evidence type="ECO:0000256" key="4">
    <source>
        <dbReference type="ARBA" id="ARBA00022989"/>
    </source>
</evidence>
<protein>
    <recommendedName>
        <fullName evidence="7">Major facilitator superfamily (MFS) profile domain-containing protein</fullName>
    </recommendedName>
</protein>
<feature type="transmembrane region" description="Helical" evidence="6">
    <location>
        <begin position="278"/>
        <end position="294"/>
    </location>
</feature>
<keyword evidence="5 6" id="KW-0472">Membrane</keyword>
<organism evidence="8 9">
    <name type="scientific">Pseudomonas laurylsulfativorans</name>
    <dbReference type="NCBI Taxonomy" id="1943631"/>
    <lineage>
        <taxon>Bacteria</taxon>
        <taxon>Pseudomonadati</taxon>
        <taxon>Pseudomonadota</taxon>
        <taxon>Gammaproteobacteria</taxon>
        <taxon>Pseudomonadales</taxon>
        <taxon>Pseudomonadaceae</taxon>
        <taxon>Pseudomonas</taxon>
    </lineage>
</organism>
<dbReference type="PANTHER" id="PTHR43124:SF10">
    <property type="entry name" value="PURINE EFFLUX PUMP PBUE"/>
    <property type="match status" value="1"/>
</dbReference>
<dbReference type="GO" id="GO:0005886">
    <property type="term" value="C:plasma membrane"/>
    <property type="evidence" value="ECO:0007669"/>
    <property type="project" value="UniProtKB-SubCell"/>
</dbReference>
<comment type="caution">
    <text evidence="8">The sequence shown here is derived from an EMBL/GenBank/DDBJ whole genome shotgun (WGS) entry which is preliminary data.</text>
</comment>
<evidence type="ECO:0000256" key="1">
    <source>
        <dbReference type="ARBA" id="ARBA00004651"/>
    </source>
</evidence>
<feature type="transmembrane region" description="Helical" evidence="6">
    <location>
        <begin position="300"/>
        <end position="325"/>
    </location>
</feature>
<reference evidence="9" key="1">
    <citation type="submission" date="2017-02" db="EMBL/GenBank/DDBJ databases">
        <authorList>
            <person name="Furmanczyk E.M."/>
        </authorList>
    </citation>
    <scope>NUCLEOTIDE SEQUENCE [LARGE SCALE GENOMIC DNA]</scope>
    <source>
        <strain evidence="9">AP3_22</strain>
    </source>
</reference>
<feature type="transmembrane region" description="Helical" evidence="6">
    <location>
        <begin position="12"/>
        <end position="38"/>
    </location>
</feature>
<evidence type="ECO:0000256" key="6">
    <source>
        <dbReference type="SAM" id="Phobius"/>
    </source>
</evidence>
<dbReference type="Pfam" id="PF07690">
    <property type="entry name" value="MFS_1"/>
    <property type="match status" value="1"/>
</dbReference>
<feature type="transmembrane region" description="Helical" evidence="6">
    <location>
        <begin position="168"/>
        <end position="187"/>
    </location>
</feature>
<feature type="transmembrane region" description="Helical" evidence="6">
    <location>
        <begin position="362"/>
        <end position="384"/>
    </location>
</feature>
<evidence type="ECO:0000256" key="2">
    <source>
        <dbReference type="ARBA" id="ARBA00022475"/>
    </source>
</evidence>
<feature type="domain" description="Major facilitator superfamily (MFS) profile" evidence="7">
    <location>
        <begin position="15"/>
        <end position="388"/>
    </location>
</feature>
<keyword evidence="3 6" id="KW-0812">Transmembrane</keyword>
<dbReference type="Proteomes" id="UP000237440">
    <property type="component" value="Unassembled WGS sequence"/>
</dbReference>
<evidence type="ECO:0000256" key="5">
    <source>
        <dbReference type="ARBA" id="ARBA00023136"/>
    </source>
</evidence>
<comment type="subcellular location">
    <subcellularLocation>
        <location evidence="1">Cell membrane</location>
        <topology evidence="1">Multi-pass membrane protein</topology>
    </subcellularLocation>
</comment>
<dbReference type="InterPro" id="IPR011701">
    <property type="entry name" value="MFS"/>
</dbReference>
<evidence type="ECO:0000313" key="9">
    <source>
        <dbReference type="Proteomes" id="UP000237440"/>
    </source>
</evidence>
<dbReference type="PROSITE" id="PS50850">
    <property type="entry name" value="MFS"/>
    <property type="match status" value="1"/>
</dbReference>
<feature type="transmembrane region" description="Helical" evidence="6">
    <location>
        <begin position="139"/>
        <end position="162"/>
    </location>
</feature>
<dbReference type="AlphaFoldDB" id="A0A2S3VV33"/>
<dbReference type="InterPro" id="IPR036259">
    <property type="entry name" value="MFS_trans_sf"/>
</dbReference>
<feature type="transmembrane region" description="Helical" evidence="6">
    <location>
        <begin position="251"/>
        <end position="271"/>
    </location>
</feature>
<evidence type="ECO:0000313" key="8">
    <source>
        <dbReference type="EMBL" id="POF43781.1"/>
    </source>
</evidence>
<keyword evidence="4 6" id="KW-1133">Transmembrane helix</keyword>
<dbReference type="EMBL" id="MUJK01000001">
    <property type="protein sequence ID" value="POF43781.1"/>
    <property type="molecule type" value="Genomic_DNA"/>
</dbReference>
<feature type="transmembrane region" description="Helical" evidence="6">
    <location>
        <begin position="337"/>
        <end position="356"/>
    </location>
</feature>
<feature type="transmembrane region" description="Helical" evidence="6">
    <location>
        <begin position="208"/>
        <end position="231"/>
    </location>
</feature>
<proteinExistence type="predicted"/>
<accession>A0A2S3VV33</accession>
<feature type="transmembrane region" description="Helical" evidence="6">
    <location>
        <begin position="110"/>
        <end position="127"/>
    </location>
</feature>
<dbReference type="SUPFAM" id="SSF103473">
    <property type="entry name" value="MFS general substrate transporter"/>
    <property type="match status" value="1"/>
</dbReference>
<gene>
    <name evidence="8" type="ORF">B0D71_02925</name>
</gene>
<dbReference type="InterPro" id="IPR050189">
    <property type="entry name" value="MFS_Efflux_Transporters"/>
</dbReference>
<sequence>MFIMDQSAAKSVTSAVLTLMAAVAVVGSNGLLLSPILGEVSNALNASVESVAKVMAAYGGGTALSALVLAPLIDRIGARRSLLIGLSVLLVALLASSMAMHVIMLGAAQVLAGFGAGLVLPSAYALATKITSPQQASQALGRVLIGWSLSMVVVVPIAAYIAENFSWRFAYLMLAVGLVMVLPRIYYLPRDLDNAVSNNQPKGVTVALRYPGVVPMLSISFVFSTAFYGVYAFLMQEAQSTLHIPTGESGLLVLAYGFGFAITTVAGKVIGRLGPKKLLPMALIANAMLFALLLPAMHNFVVLFVVVVTWGIVEHLCLGSMVLLLSQVRPDRRGTVLGLNSAITYVGFMFGTAVASDLYPKTGFISLVIAAVGLHIVATVIFMFRRQHIDKTIRSWDTTSNIPRTIGNKIIS</sequence>
<evidence type="ECO:0000256" key="3">
    <source>
        <dbReference type="ARBA" id="ARBA00022692"/>
    </source>
</evidence>
<keyword evidence="9" id="KW-1185">Reference proteome</keyword>
<dbReference type="Gene3D" id="1.20.1250.20">
    <property type="entry name" value="MFS general substrate transporter like domains"/>
    <property type="match status" value="1"/>
</dbReference>
<feature type="transmembrane region" description="Helical" evidence="6">
    <location>
        <begin position="82"/>
        <end position="104"/>
    </location>
</feature>
<name>A0A2S3VV33_9PSED</name>
<dbReference type="GO" id="GO:0022857">
    <property type="term" value="F:transmembrane transporter activity"/>
    <property type="evidence" value="ECO:0007669"/>
    <property type="project" value="InterPro"/>
</dbReference>